<dbReference type="SUPFAM" id="SSF53697">
    <property type="entry name" value="SIS domain"/>
    <property type="match status" value="1"/>
</dbReference>
<dbReference type="PROSITE" id="PS51464">
    <property type="entry name" value="SIS"/>
    <property type="match status" value="1"/>
</dbReference>
<dbReference type="EMBL" id="UGHV01000001">
    <property type="protein sequence ID" value="STO96667.1"/>
    <property type="molecule type" value="Genomic_DNA"/>
</dbReference>
<dbReference type="InterPro" id="IPR004800">
    <property type="entry name" value="KdsD/KpsF-type"/>
</dbReference>
<feature type="site" description="Catalytically relevant" evidence="6">
    <location>
        <position position="120"/>
    </location>
</feature>
<dbReference type="Proteomes" id="UP000254841">
    <property type="component" value="Unassembled WGS sequence"/>
</dbReference>
<dbReference type="CDD" id="cd04604">
    <property type="entry name" value="CBS_pair_SIS_assoc"/>
    <property type="match status" value="1"/>
</dbReference>
<dbReference type="GO" id="GO:0097367">
    <property type="term" value="F:carbohydrate derivative binding"/>
    <property type="evidence" value="ECO:0007669"/>
    <property type="project" value="InterPro"/>
</dbReference>
<feature type="site" description="Catalytically relevant" evidence="6">
    <location>
        <position position="161"/>
    </location>
</feature>
<evidence type="ECO:0000259" key="9">
    <source>
        <dbReference type="PROSITE" id="PS51464"/>
    </source>
</evidence>
<keyword evidence="3 7" id="KW-0129">CBS domain</keyword>
<protein>
    <submittedName>
        <fullName evidence="10">KpsF protein</fullName>
        <ecNumber evidence="10">5.3.1.13</ecNumber>
    </submittedName>
</protein>
<dbReference type="InterPro" id="IPR046342">
    <property type="entry name" value="CBS_dom_sf"/>
</dbReference>
<dbReference type="InterPro" id="IPR035474">
    <property type="entry name" value="SIS_Kpsf"/>
</dbReference>
<dbReference type="GO" id="GO:1901135">
    <property type="term" value="P:carbohydrate derivative metabolic process"/>
    <property type="evidence" value="ECO:0007669"/>
    <property type="project" value="InterPro"/>
</dbReference>
<dbReference type="NCBIfam" id="TIGR00393">
    <property type="entry name" value="kpsF"/>
    <property type="match status" value="1"/>
</dbReference>
<dbReference type="InterPro" id="IPR001347">
    <property type="entry name" value="SIS_dom"/>
</dbReference>
<feature type="site" description="Catalytically relevant" evidence="6">
    <location>
        <position position="202"/>
    </location>
</feature>
<keyword evidence="5" id="KW-0479">Metal-binding</keyword>
<dbReference type="PANTHER" id="PTHR42745">
    <property type="match status" value="1"/>
</dbReference>
<dbReference type="PIRSF" id="PIRSF004692">
    <property type="entry name" value="KdsD_KpsF"/>
    <property type="match status" value="1"/>
</dbReference>
<dbReference type="PANTHER" id="PTHR42745:SF1">
    <property type="entry name" value="ARABINOSE 5-PHOSPHATE ISOMERASE KDSD"/>
    <property type="match status" value="1"/>
</dbReference>
<name>A0A377J2F1_9HELI</name>
<dbReference type="AlphaFoldDB" id="A0A377J2F1"/>
<dbReference type="Pfam" id="PF00571">
    <property type="entry name" value="CBS"/>
    <property type="match status" value="1"/>
</dbReference>
<evidence type="ECO:0000256" key="5">
    <source>
        <dbReference type="PIRSR" id="PIRSR004692-2"/>
    </source>
</evidence>
<proteinExistence type="inferred from homology"/>
<evidence type="ECO:0000313" key="10">
    <source>
        <dbReference type="EMBL" id="STO96667.1"/>
    </source>
</evidence>
<dbReference type="InterPro" id="IPR046348">
    <property type="entry name" value="SIS_dom_sf"/>
</dbReference>
<keyword evidence="2" id="KW-0677">Repeat</keyword>
<evidence type="ECO:0000256" key="2">
    <source>
        <dbReference type="ARBA" id="ARBA00022737"/>
    </source>
</evidence>
<feature type="domain" description="CBS" evidence="8">
    <location>
        <begin position="219"/>
        <end position="276"/>
    </location>
</feature>
<reference evidence="10 11" key="1">
    <citation type="submission" date="2018-06" db="EMBL/GenBank/DDBJ databases">
        <authorList>
            <consortium name="Pathogen Informatics"/>
            <person name="Doyle S."/>
        </authorList>
    </citation>
    <scope>NUCLEOTIDE SEQUENCE [LARGE SCALE GENOMIC DNA]</scope>
    <source>
        <strain evidence="10 11">NCTC12410</strain>
    </source>
</reference>
<dbReference type="GO" id="GO:0046872">
    <property type="term" value="F:metal ion binding"/>
    <property type="evidence" value="ECO:0007669"/>
    <property type="project" value="UniProtKB-KW"/>
</dbReference>
<sequence length="338" mass="36314">MSHTQELVESKLDSTRYAQIARGVLLLEAKELQNTAQKCAQIAWDSIIESIIKATNKGGKLIVCGVGKSGHIGSKIAATLASTGTPSFFLHPTEALHGDLGMIGANDIILAISYSGESSEILAIMPHFKRLASGIITMSKAPDSALSRLGDYFLPIAIEQEACPIQAAPMSSTTLTLAMGDALAACLIQARNFSKYDFGALHPGGSLGKELFVKIADLMQRDNLPIISPQTPLKDAIITMTQKRLGSALIAEDNTLIAVLSDGDLRRAMMRDDFDINARAITYATPNPKTCQNPNLLAKEALKIIEANKIQLLVITDDKKWILGVLHIHTLLSEGITS</sequence>
<evidence type="ECO:0000256" key="6">
    <source>
        <dbReference type="PIRSR" id="PIRSR004692-3"/>
    </source>
</evidence>
<dbReference type="InterPro" id="IPR050986">
    <property type="entry name" value="GutQ/KpsF_isomerases"/>
</dbReference>
<dbReference type="Gene3D" id="3.40.50.10490">
    <property type="entry name" value="Glucose-6-phosphate isomerase like protein, domain 1"/>
    <property type="match status" value="1"/>
</dbReference>
<evidence type="ECO:0000259" key="8">
    <source>
        <dbReference type="PROSITE" id="PS51371"/>
    </source>
</evidence>
<dbReference type="EC" id="5.3.1.13" evidence="10"/>
<accession>A0A377J2F1</accession>
<dbReference type="FunFam" id="3.40.50.10490:FF:000011">
    <property type="entry name" value="Arabinose 5-phosphate isomerase"/>
    <property type="match status" value="1"/>
</dbReference>
<dbReference type="RefSeq" id="WP_115010984.1">
    <property type="nucleotide sequence ID" value="NZ_UGHV01000001.1"/>
</dbReference>
<evidence type="ECO:0000256" key="1">
    <source>
        <dbReference type="ARBA" id="ARBA00008165"/>
    </source>
</evidence>
<keyword evidence="5" id="KW-0862">Zinc</keyword>
<evidence type="ECO:0000256" key="4">
    <source>
        <dbReference type="PIRNR" id="PIRNR004692"/>
    </source>
</evidence>
<keyword evidence="10" id="KW-0413">Isomerase</keyword>
<dbReference type="CDD" id="cd05014">
    <property type="entry name" value="SIS_Kpsf"/>
    <property type="match status" value="1"/>
</dbReference>
<evidence type="ECO:0000256" key="3">
    <source>
        <dbReference type="ARBA" id="ARBA00023122"/>
    </source>
</evidence>
<feature type="domain" description="SIS" evidence="9">
    <location>
        <begin position="47"/>
        <end position="193"/>
    </location>
</feature>
<dbReference type="GO" id="GO:0019146">
    <property type="term" value="F:arabinose-5-phosphate isomerase activity"/>
    <property type="evidence" value="ECO:0007669"/>
    <property type="project" value="UniProtKB-EC"/>
</dbReference>
<evidence type="ECO:0000256" key="7">
    <source>
        <dbReference type="PROSITE-ProRule" id="PRU00703"/>
    </source>
</evidence>
<evidence type="ECO:0000313" key="11">
    <source>
        <dbReference type="Proteomes" id="UP000254841"/>
    </source>
</evidence>
<dbReference type="PROSITE" id="PS51371">
    <property type="entry name" value="CBS"/>
    <property type="match status" value="1"/>
</dbReference>
<dbReference type="InterPro" id="IPR000644">
    <property type="entry name" value="CBS_dom"/>
</dbReference>
<dbReference type="Pfam" id="PF01380">
    <property type="entry name" value="SIS"/>
    <property type="match status" value="1"/>
</dbReference>
<comment type="similarity">
    <text evidence="1 4">Belongs to the SIS family. GutQ/KpsF subfamily.</text>
</comment>
<feature type="binding site" evidence="5">
    <location>
        <position position="91"/>
    </location>
    <ligand>
        <name>Zn(2+)</name>
        <dbReference type="ChEBI" id="CHEBI:29105"/>
    </ligand>
</feature>
<feature type="site" description="Catalytically relevant" evidence="6">
    <location>
        <position position="68"/>
    </location>
</feature>
<dbReference type="GO" id="GO:0005975">
    <property type="term" value="P:carbohydrate metabolic process"/>
    <property type="evidence" value="ECO:0007669"/>
    <property type="project" value="InterPro"/>
</dbReference>
<organism evidence="10 11">
    <name type="scientific">Helicobacter canis</name>
    <dbReference type="NCBI Taxonomy" id="29419"/>
    <lineage>
        <taxon>Bacteria</taxon>
        <taxon>Pseudomonadati</taxon>
        <taxon>Campylobacterota</taxon>
        <taxon>Epsilonproteobacteria</taxon>
        <taxon>Campylobacterales</taxon>
        <taxon>Helicobacteraceae</taxon>
        <taxon>Helicobacter</taxon>
    </lineage>
</organism>
<dbReference type="Gene3D" id="3.10.580.10">
    <property type="entry name" value="CBS-domain"/>
    <property type="match status" value="1"/>
</dbReference>
<dbReference type="OrthoDB" id="9762536at2"/>
<gene>
    <name evidence="10" type="primary">kpsF</name>
    <name evidence="10" type="ORF">NCTC12410_00483</name>
</gene>